<dbReference type="InterPro" id="IPR027417">
    <property type="entry name" value="P-loop_NTPase"/>
</dbReference>
<keyword evidence="3 8" id="KW-0347">Helicase</keyword>
<feature type="compositionally biased region" description="Basic residues" evidence="5">
    <location>
        <begin position="732"/>
        <end position="753"/>
    </location>
</feature>
<feature type="compositionally biased region" description="Basic and acidic residues" evidence="5">
    <location>
        <begin position="614"/>
        <end position="644"/>
    </location>
</feature>
<dbReference type="InterPro" id="IPR014001">
    <property type="entry name" value="Helicase_ATP-bd"/>
</dbReference>
<evidence type="ECO:0000256" key="5">
    <source>
        <dbReference type="SAM" id="MobiDB-lite"/>
    </source>
</evidence>
<feature type="domain" description="Helicase ATP-binding" evidence="6">
    <location>
        <begin position="291"/>
        <end position="576"/>
    </location>
</feature>
<evidence type="ECO:0000256" key="1">
    <source>
        <dbReference type="ARBA" id="ARBA00022741"/>
    </source>
</evidence>
<dbReference type="InterPro" id="IPR050079">
    <property type="entry name" value="DEAD_box_RNA_helicase"/>
</dbReference>
<dbReference type="GO" id="GO:0005524">
    <property type="term" value="F:ATP binding"/>
    <property type="evidence" value="ECO:0007669"/>
    <property type="project" value="UniProtKB-KW"/>
</dbReference>
<dbReference type="SMART" id="SM00490">
    <property type="entry name" value="HELICc"/>
    <property type="match status" value="1"/>
</dbReference>
<evidence type="ECO:0000256" key="4">
    <source>
        <dbReference type="ARBA" id="ARBA00022840"/>
    </source>
</evidence>
<keyword evidence="2" id="KW-0378">Hydrolase</keyword>
<accession>A0A1A8VNW7</accession>
<dbReference type="GO" id="GO:0003676">
    <property type="term" value="F:nucleic acid binding"/>
    <property type="evidence" value="ECO:0007669"/>
    <property type="project" value="InterPro"/>
</dbReference>
<dbReference type="Pfam" id="PF00270">
    <property type="entry name" value="DEAD"/>
    <property type="match status" value="2"/>
</dbReference>
<organism evidence="8 9">
    <name type="scientific">Plasmodium ovale curtisi</name>
    <dbReference type="NCBI Taxonomy" id="864141"/>
    <lineage>
        <taxon>Eukaryota</taxon>
        <taxon>Sar</taxon>
        <taxon>Alveolata</taxon>
        <taxon>Apicomplexa</taxon>
        <taxon>Aconoidasida</taxon>
        <taxon>Haemosporida</taxon>
        <taxon>Plasmodiidae</taxon>
        <taxon>Plasmodium</taxon>
        <taxon>Plasmodium (Plasmodium)</taxon>
    </lineage>
</organism>
<dbReference type="SUPFAM" id="SSF52540">
    <property type="entry name" value="P-loop containing nucleoside triphosphate hydrolases"/>
    <property type="match status" value="2"/>
</dbReference>
<name>A0A1A8VNW7_PLAOA</name>
<dbReference type="SMART" id="SM00487">
    <property type="entry name" value="DEXDc"/>
    <property type="match status" value="1"/>
</dbReference>
<feature type="domain" description="Helicase C-terminal" evidence="7">
    <location>
        <begin position="883"/>
        <end position="1027"/>
    </location>
</feature>
<evidence type="ECO:0000313" key="8">
    <source>
        <dbReference type="EMBL" id="SBS80468.1"/>
    </source>
</evidence>
<dbReference type="CDD" id="cd18787">
    <property type="entry name" value="SF2_C_DEAD"/>
    <property type="match status" value="1"/>
</dbReference>
<evidence type="ECO:0000259" key="7">
    <source>
        <dbReference type="PROSITE" id="PS51194"/>
    </source>
</evidence>
<reference evidence="9" key="1">
    <citation type="submission" date="2016-05" db="EMBL/GenBank/DDBJ databases">
        <authorList>
            <person name="Naeem Raeece"/>
        </authorList>
    </citation>
    <scope>NUCLEOTIDE SEQUENCE [LARGE SCALE GENOMIC DNA]</scope>
</reference>
<dbReference type="InterPro" id="IPR001650">
    <property type="entry name" value="Helicase_C-like"/>
</dbReference>
<dbReference type="GO" id="GO:0016787">
    <property type="term" value="F:hydrolase activity"/>
    <property type="evidence" value="ECO:0007669"/>
    <property type="project" value="UniProtKB-KW"/>
</dbReference>
<dbReference type="GO" id="GO:0005829">
    <property type="term" value="C:cytosol"/>
    <property type="evidence" value="ECO:0007669"/>
    <property type="project" value="TreeGrafter"/>
</dbReference>
<dbReference type="InterPro" id="IPR011545">
    <property type="entry name" value="DEAD/DEAH_box_helicase_dom"/>
</dbReference>
<dbReference type="Gene3D" id="3.40.50.300">
    <property type="entry name" value="P-loop containing nucleotide triphosphate hydrolases"/>
    <property type="match status" value="2"/>
</dbReference>
<dbReference type="Proteomes" id="UP000078546">
    <property type="component" value="Unassembled WGS sequence"/>
</dbReference>
<feature type="region of interest" description="Disordered" evidence="5">
    <location>
        <begin position="589"/>
        <end position="656"/>
    </location>
</feature>
<feature type="region of interest" description="Disordered" evidence="5">
    <location>
        <begin position="726"/>
        <end position="757"/>
    </location>
</feature>
<evidence type="ECO:0000256" key="3">
    <source>
        <dbReference type="ARBA" id="ARBA00022806"/>
    </source>
</evidence>
<proteinExistence type="predicted"/>
<evidence type="ECO:0000313" key="9">
    <source>
        <dbReference type="Proteomes" id="UP000078546"/>
    </source>
</evidence>
<keyword evidence="4" id="KW-0067">ATP-binding</keyword>
<dbReference type="PROSITE" id="PS51192">
    <property type="entry name" value="HELICASE_ATP_BIND_1"/>
    <property type="match status" value="1"/>
</dbReference>
<gene>
    <name evidence="8" type="ORF">POVCU1_001150</name>
</gene>
<dbReference type="PANTHER" id="PTHR47959">
    <property type="entry name" value="ATP-DEPENDENT RNA HELICASE RHLE-RELATED"/>
    <property type="match status" value="1"/>
</dbReference>
<dbReference type="EMBL" id="FLQV01000025">
    <property type="protein sequence ID" value="SBS80468.1"/>
    <property type="molecule type" value="Genomic_DNA"/>
</dbReference>
<dbReference type="PROSITE" id="PS51194">
    <property type="entry name" value="HELICASE_CTER"/>
    <property type="match status" value="1"/>
</dbReference>
<evidence type="ECO:0000259" key="6">
    <source>
        <dbReference type="PROSITE" id="PS51192"/>
    </source>
</evidence>
<dbReference type="Pfam" id="PF00271">
    <property type="entry name" value="Helicase_C"/>
    <property type="match status" value="1"/>
</dbReference>
<keyword evidence="1" id="KW-0547">Nucleotide-binding</keyword>
<sequence>MFKIKQTQTDIYFPPIRFDIVNTEILFQPLLVVLVALNIHTLLCGITRVNLISSGCYDLNVGKIGPQLQQNATTREEFTMHRSTRLNIKRGQDRRKAANFAGEKKKKKEKKGALDIRAYIKLDILDVKSSLSGRRKGKGRVASTLELPSSQQLRLHNGSISRSGNSCANSSSINRANSELLIFHPTLQTLYLKSRSGHNDSYVSRCIRNWGHLTKRGRSQEGYMYWMNHGGRRSFGGLSGLLFAEGEEKEKRDEDKEGEKKFLELGVPLEVSISLGKMGIMNPSQIQRLTIKRALSKENLIIQSKNGTGKSLSMCIILVSQLVLKMKKMFRQKCLEQGQAKGQDVNSISPREDDVLSLSMFLYSLIIVPTRELCIQLHDIIVTISDNIPFGASYQCCSEKKNYQRVFCLNESGEKRGMDIAQSRIDQDDPLNTADFPLQVTPFILYGGTDVFDNIRNMFISLPNIVICTPGRLKHVVSILRKIKIGMGEVDEYKDEMGKKSRSNFYISYLRCVNVLIKRVVIDEIDALLEEQFADQINTILSSVISPRVQVLCYSSTFLEFVLTSFIKRVNCADVSYVSRVRSCPIPWRPRHQSGLEPQSDGIKELQNNGVKEPQSDGIKELQKNGIKEPQSDGVKEPQSDGIKELQNNGVKEPQSDGIKELQKNGIKEPHNSICISPPQVLQRIIGDSTPPVEERHREEKRFGEGVGGHVGQSHGENTNSLVVHNHDVMQKCRKSIKKKRKRKNNNSRKGKKSNGVQSIEATLQIEGIFSSDYAIKYILQKLSKEREKISSYARKKREFQYVRTCTSVIVHSEERNEGKAAILNMVNVAEAVEDVNNVNFWVTNRLEPLVESPVLRNIRHCFITVDDESMIKKEALRYKMKVVLKIVRDITFNQCFLFINNTYEGVQITKMLNKFGISCFYTSSKIEHAERVEHFKKFKNNKVKIVVCTDVMSRGIDNIICDLVINFDIPQSKETYIHRSGRCGRYGKKGLCISLCNYSDYSYLYYFKYQLKLEVLDFHYVCHSIRGKGAMGRDATDGDECCPGDYAAQQVEQHVEHHAEQHVEHHAEKHVEHHAEQHVEHRAEKHVEHHAEQHVEHHAEKHVEHHAEQHVEYHAEKHVEHHVEKNAEQDASVHTAIHSPVQGDGLRRKKGAALKINMKGFYAKGVHIADRRNGSTHSNVYLKVYFKELTTKVKVVKNENTAFFILPNDNINFFESINIIKHKSNRIIHFSLKNKIRVYYSHFNRLHNINERKKKWFYSNFCFLFFCDSNDYLVLKLFYAFLFFFKHYKYPLREDLAPIFLHTQGGNGKKKQTVESQRGRNILMDRPKLVRRNYTSDSYLLTHDMIRREKEKKKKKGYETDENICLNGQGVFVARGVTQQTVELFPFFSTNAFSTKGKECSMSSKPFDNGMRCTDIPCDSMDYNMLEQKRNVTFNTLSLEEALDKSSSKLNAYEKKMCVNFSYQCAEIQCKNDEEEIIQRVNSLMSPQIFLNLSIRENVNIWKSVFLQNHVQLHEGVGK</sequence>
<dbReference type="GO" id="GO:0003724">
    <property type="term" value="F:RNA helicase activity"/>
    <property type="evidence" value="ECO:0007669"/>
    <property type="project" value="TreeGrafter"/>
</dbReference>
<protein>
    <submittedName>
        <fullName evidence="8">RNA helicase, putative</fullName>
    </submittedName>
</protein>
<evidence type="ECO:0000256" key="2">
    <source>
        <dbReference type="ARBA" id="ARBA00022801"/>
    </source>
</evidence>
<dbReference type="PANTHER" id="PTHR47959:SF3">
    <property type="entry name" value="ATP-DEPENDENT RNA HELICASE SRMB"/>
    <property type="match status" value="1"/>
</dbReference>